<gene>
    <name evidence="1" type="ORF">E3O23_16395</name>
</gene>
<proteinExistence type="predicted"/>
<dbReference type="EMBL" id="SOEZ01000078">
    <property type="protein sequence ID" value="TFB46743.1"/>
    <property type="molecule type" value="Genomic_DNA"/>
</dbReference>
<evidence type="ECO:0000313" key="2">
    <source>
        <dbReference type="Proteomes" id="UP000297866"/>
    </source>
</evidence>
<dbReference type="RefSeq" id="WP_134492892.1">
    <property type="nucleotide sequence ID" value="NZ_SOEZ01000078.1"/>
</dbReference>
<comment type="caution">
    <text evidence="1">The sequence shown here is derived from an EMBL/GenBank/DDBJ whole genome shotgun (WGS) entry which is preliminary data.</text>
</comment>
<name>A0A4R8UBW0_9MICO</name>
<dbReference type="AlphaFoldDB" id="A0A4R8UBW0"/>
<dbReference type="OrthoDB" id="5119411at2"/>
<organism evidence="1 2">
    <name type="scientific">Cryobacterium tagatosivorans</name>
    <dbReference type="NCBI Taxonomy" id="1259199"/>
    <lineage>
        <taxon>Bacteria</taxon>
        <taxon>Bacillati</taxon>
        <taxon>Actinomycetota</taxon>
        <taxon>Actinomycetes</taxon>
        <taxon>Micrococcales</taxon>
        <taxon>Microbacteriaceae</taxon>
        <taxon>Cryobacterium</taxon>
    </lineage>
</organism>
<protein>
    <submittedName>
        <fullName evidence="1">Uncharacterized protein</fullName>
    </submittedName>
</protein>
<reference evidence="1 2" key="1">
    <citation type="submission" date="2019-03" db="EMBL/GenBank/DDBJ databases">
        <title>Genomics of glacier-inhabiting Cryobacterium strains.</title>
        <authorList>
            <person name="Liu Q."/>
            <person name="Xin Y.-H."/>
        </authorList>
    </citation>
    <scope>NUCLEOTIDE SEQUENCE [LARGE SCALE GENOMIC DNA]</scope>
    <source>
        <strain evidence="1 2">Sr47</strain>
    </source>
</reference>
<keyword evidence="2" id="KW-1185">Reference proteome</keyword>
<sequence length="126" mass="12885">MLSASIRARESEALQRLAATTGGQSLCSVSRGAPVPAAKYYEGMAAALAEVRRAIRRLSLLPDDDAGSRLVLGDIRARWAAEAGAPGRTGPGWAGYLAGGLEALDQLAADHAGDAERPGTGADPSD</sequence>
<evidence type="ECO:0000313" key="1">
    <source>
        <dbReference type="EMBL" id="TFB46743.1"/>
    </source>
</evidence>
<dbReference type="Proteomes" id="UP000297866">
    <property type="component" value="Unassembled WGS sequence"/>
</dbReference>
<accession>A0A4R8UBW0</accession>